<evidence type="ECO:0000313" key="2">
    <source>
        <dbReference type="Proteomes" id="UP000813444"/>
    </source>
</evidence>
<gene>
    <name evidence="1" type="ORF">B0I35DRAFT_478786</name>
</gene>
<dbReference type="Proteomes" id="UP000813444">
    <property type="component" value="Unassembled WGS sequence"/>
</dbReference>
<accession>A0A8K0WS96</accession>
<keyword evidence="2" id="KW-1185">Reference proteome</keyword>
<proteinExistence type="predicted"/>
<protein>
    <submittedName>
        <fullName evidence="1">Uncharacterized protein</fullName>
    </submittedName>
</protein>
<name>A0A8K0WS96_9HYPO</name>
<comment type="caution">
    <text evidence="1">The sequence shown here is derived from an EMBL/GenBank/DDBJ whole genome shotgun (WGS) entry which is preliminary data.</text>
</comment>
<dbReference type="EMBL" id="JAGPNK010000007">
    <property type="protein sequence ID" value="KAH7318267.1"/>
    <property type="molecule type" value="Genomic_DNA"/>
</dbReference>
<sequence length="287" mass="32621">MSDERPYLTPREEKQLPIVQCIPPNKISYWECRKRPLHESYACGMKMSLSELACQNNKCRKNRGENDFALNSDGQRIGRLVDWGHFRRWPADKQGHETTMSFSPEKEAVMLKGLGMSPSDRGRICGQEEATVVQWPVGQEPMFGLGMAGPRRVEEQKAVKRKDVVDRQEEEEIHDVGAAAMFLFLGDTLISEEDEAALPTSELDRSKTLHWKCMHKPGEDRAEVCAHVNAVEDIYCQKCGWARLSEALATDARGRAHGRFVSIWSVKYWPAGTTGIRPRAADRRYTL</sequence>
<organism evidence="1 2">
    <name type="scientific">Stachybotrys elegans</name>
    <dbReference type="NCBI Taxonomy" id="80388"/>
    <lineage>
        <taxon>Eukaryota</taxon>
        <taxon>Fungi</taxon>
        <taxon>Dikarya</taxon>
        <taxon>Ascomycota</taxon>
        <taxon>Pezizomycotina</taxon>
        <taxon>Sordariomycetes</taxon>
        <taxon>Hypocreomycetidae</taxon>
        <taxon>Hypocreales</taxon>
        <taxon>Stachybotryaceae</taxon>
        <taxon>Stachybotrys</taxon>
    </lineage>
</organism>
<reference evidence="1" key="1">
    <citation type="journal article" date="2021" name="Nat. Commun.">
        <title>Genetic determinants of endophytism in the Arabidopsis root mycobiome.</title>
        <authorList>
            <person name="Mesny F."/>
            <person name="Miyauchi S."/>
            <person name="Thiergart T."/>
            <person name="Pickel B."/>
            <person name="Atanasova L."/>
            <person name="Karlsson M."/>
            <person name="Huettel B."/>
            <person name="Barry K.W."/>
            <person name="Haridas S."/>
            <person name="Chen C."/>
            <person name="Bauer D."/>
            <person name="Andreopoulos W."/>
            <person name="Pangilinan J."/>
            <person name="LaButti K."/>
            <person name="Riley R."/>
            <person name="Lipzen A."/>
            <person name="Clum A."/>
            <person name="Drula E."/>
            <person name="Henrissat B."/>
            <person name="Kohler A."/>
            <person name="Grigoriev I.V."/>
            <person name="Martin F.M."/>
            <person name="Hacquard S."/>
        </authorList>
    </citation>
    <scope>NUCLEOTIDE SEQUENCE</scope>
    <source>
        <strain evidence="1">MPI-CAGE-CH-0235</strain>
    </source>
</reference>
<dbReference type="AlphaFoldDB" id="A0A8K0WS96"/>
<evidence type="ECO:0000313" key="1">
    <source>
        <dbReference type="EMBL" id="KAH7318267.1"/>
    </source>
</evidence>